<dbReference type="SMART" id="SM00434">
    <property type="entry name" value="TOP4c"/>
    <property type="match status" value="1"/>
</dbReference>
<dbReference type="PANTHER" id="PTHR43493">
    <property type="entry name" value="DNA GYRASE/TOPOISOMERASE SUBUNIT A"/>
    <property type="match status" value="1"/>
</dbReference>
<dbReference type="GO" id="GO:0003918">
    <property type="term" value="F:DNA topoisomerase type II (double strand cut, ATP-hydrolyzing) activity"/>
    <property type="evidence" value="ECO:0007669"/>
    <property type="project" value="UniProtKB-EC"/>
</dbReference>
<dbReference type="NCBIfam" id="NF004043">
    <property type="entry name" value="PRK05560.1"/>
    <property type="match status" value="1"/>
</dbReference>
<evidence type="ECO:0000313" key="13">
    <source>
        <dbReference type="Proteomes" id="UP001523565"/>
    </source>
</evidence>
<dbReference type="EC" id="5.6.2.2" evidence="8"/>
<dbReference type="SUPFAM" id="SSF101904">
    <property type="entry name" value="GyrA/ParC C-terminal domain-like"/>
    <property type="match status" value="1"/>
</dbReference>
<evidence type="ECO:0000256" key="5">
    <source>
        <dbReference type="ARBA" id="ARBA00023029"/>
    </source>
</evidence>
<organism evidence="12 13">
    <name type="scientific">Ohessyouella blattaphilus</name>
    <dbReference type="NCBI Taxonomy" id="2949333"/>
    <lineage>
        <taxon>Bacteria</taxon>
        <taxon>Bacillati</taxon>
        <taxon>Bacillota</taxon>
        <taxon>Clostridia</taxon>
        <taxon>Lachnospirales</taxon>
        <taxon>Lachnospiraceae</taxon>
        <taxon>Ohessyouella</taxon>
    </lineage>
</organism>
<feature type="domain" description="Topo IIA-type catalytic" evidence="11">
    <location>
        <begin position="35"/>
        <end position="504"/>
    </location>
</feature>
<evidence type="ECO:0000256" key="4">
    <source>
        <dbReference type="ARBA" id="ARBA00022840"/>
    </source>
</evidence>
<dbReference type="InterPro" id="IPR005743">
    <property type="entry name" value="GyrA"/>
</dbReference>
<evidence type="ECO:0000256" key="9">
    <source>
        <dbReference type="PROSITE-ProRule" id="PRU01384"/>
    </source>
</evidence>
<dbReference type="Gene3D" id="2.120.10.90">
    <property type="entry name" value="DNA gyrase/topoisomerase IV, subunit A, C-terminal"/>
    <property type="match status" value="1"/>
</dbReference>
<dbReference type="CDD" id="cd00187">
    <property type="entry name" value="TOP4c"/>
    <property type="match status" value="1"/>
</dbReference>
<accession>A0ABT1EK95</accession>
<dbReference type="Pfam" id="PF03989">
    <property type="entry name" value="DNA_gyraseA_C"/>
    <property type="match status" value="6"/>
</dbReference>
<dbReference type="EMBL" id="JAMZFV010000023">
    <property type="protein sequence ID" value="MCP1111118.1"/>
    <property type="molecule type" value="Genomic_DNA"/>
</dbReference>
<dbReference type="InterPro" id="IPR050220">
    <property type="entry name" value="Type_II_DNA_Topoisomerases"/>
</dbReference>
<reference evidence="12 13" key="1">
    <citation type="journal article" date="2022" name="Genome Biol. Evol.">
        <title>Host diet, physiology and behaviors set the stage for Lachnospiraceae cladogenesis.</title>
        <authorList>
            <person name="Vera-Ponce De Leon A."/>
            <person name="Schneider M."/>
            <person name="Jahnes B.C."/>
            <person name="Sadowski V."/>
            <person name="Camuy-Velez L.A."/>
            <person name="Duan J."/>
            <person name="Sabree Z.L."/>
        </authorList>
    </citation>
    <scope>NUCLEOTIDE SEQUENCE [LARGE SCALE GENOMIC DNA]</scope>
    <source>
        <strain evidence="12 13">PAL227</strain>
    </source>
</reference>
<evidence type="ECO:0000256" key="7">
    <source>
        <dbReference type="ARBA" id="ARBA00023235"/>
    </source>
</evidence>
<evidence type="ECO:0000256" key="8">
    <source>
        <dbReference type="HAMAP-Rule" id="MF_01897"/>
    </source>
</evidence>
<evidence type="ECO:0000256" key="2">
    <source>
        <dbReference type="ARBA" id="ARBA00008263"/>
    </source>
</evidence>
<comment type="function">
    <text evidence="8">A type II topoisomerase that negatively supercoils closed circular double-stranded (ds) DNA in an ATP-dependent manner to modulate DNA topology and maintain chromosomes in an underwound state. Negative supercoiling favors strand separation, and DNA replication, transcription, recombination and repair, all of which involve strand separation. Also able to catalyze the interconversion of other topological isomers of dsDNA rings, including catenanes and knotted rings. Type II topoisomerases break and join 2 DNA strands simultaneously in an ATP-dependent manner.</text>
</comment>
<feature type="compositionally biased region" description="Acidic residues" evidence="10">
    <location>
        <begin position="815"/>
        <end position="834"/>
    </location>
</feature>
<dbReference type="NCBIfam" id="TIGR01063">
    <property type="entry name" value="gyrA"/>
    <property type="match status" value="1"/>
</dbReference>
<dbReference type="Gene3D" id="3.30.1360.40">
    <property type="match status" value="1"/>
</dbReference>
<comment type="caution">
    <text evidence="12">The sequence shown here is derived from an EMBL/GenBank/DDBJ whole genome shotgun (WGS) entry which is preliminary data.</text>
</comment>
<keyword evidence="5 8" id="KW-0799">Topoisomerase</keyword>
<keyword evidence="3 8" id="KW-0547">Nucleotide-binding</keyword>
<comment type="subcellular location">
    <subcellularLocation>
        <location evidence="8">Cytoplasm</location>
    </subcellularLocation>
</comment>
<sequence>MEENIFDKVHDIDLKKTMETSYIDYAMSVIASRALPDVRDGLKPVQRRILYSMIELNNGPDKPHRKCARIVGDTMGKYHPHGDSSIYGALVNLAQEWSTRYPLVDGHGNFGSVDGDGAAAMRYTEARMSKISTELTADINKDTVDFTPNFDETEKEPAVLPARYPNLLVNGTSGIAVGMATNIPPHNLTEIINAVVKIIDDHIEENGETDLEDILQIVKGPDFPTGGEILGNRGYEEAYRTGRGKVRVRGITNIETLANGKSRIIITELPYMVNKARLIEKIAELVRDKKIDGITELSDQSSREGMRVSIELRRDANANVILNQLYKHTQLQDTFGVIMLALVNNEPRVMNLLEMLNHYLAHQEEVVTRRTQYELNKAEERAHILQGLLIALDNIDEVIKIIRGSKNVAIAKEELMKRFELSEVQAQAIVDMRLRALTGLEREKLEGEYNELMARIEELKAILGDRKLLLGVIREEIIVIRDKYGDARRTSVGFDVYDIEMEDLIPRSDVVITKTKLGYIKRMSNDTFKAQNRGGKGIKGMQTIDDDYVEDLFMTSTHDYIMFFTNRGRVYRLKGYEIPEAGRTARGTAIINLLQLQPEEKITAIIPITDYREGWYLFMATKKGLVKKTSITDYANVRKTGLAAITLRDEDELIEVKFTDNEKDVLLVTKYGQCIRFNEKDVRSTGRTSMGVRGINLSDGDEVVGMQLSVQGEYLLIVSEKGMGKRTRVDEFTSQNRGGKGVKCYRIMEKTGNVVSFKAVDDDDEVMIINTDGIIIRMRCGDISTLGRITSGVKLINLGDTTKVASVAKVRLKEEESDDELQAPVETDSEEGQV</sequence>
<dbReference type="InterPro" id="IPR035516">
    <property type="entry name" value="Gyrase/topoIV_suA_C"/>
</dbReference>
<evidence type="ECO:0000256" key="6">
    <source>
        <dbReference type="ARBA" id="ARBA00023125"/>
    </source>
</evidence>
<dbReference type="SUPFAM" id="SSF56719">
    <property type="entry name" value="Type II DNA topoisomerase"/>
    <property type="match status" value="1"/>
</dbReference>
<dbReference type="PROSITE" id="PS52040">
    <property type="entry name" value="TOPO_IIA"/>
    <property type="match status" value="1"/>
</dbReference>
<proteinExistence type="inferred from homology"/>
<dbReference type="InterPro" id="IPR013760">
    <property type="entry name" value="Topo_IIA-like_dom_sf"/>
</dbReference>
<name>A0ABT1EK95_9FIRM</name>
<keyword evidence="8" id="KW-0963">Cytoplasm</keyword>
<comment type="catalytic activity">
    <reaction evidence="1 8 9">
        <text>ATP-dependent breakage, passage and rejoining of double-stranded DNA.</text>
        <dbReference type="EC" id="5.6.2.2"/>
    </reaction>
</comment>
<dbReference type="HAMAP" id="MF_01897">
    <property type="entry name" value="GyrA"/>
    <property type="match status" value="1"/>
</dbReference>
<dbReference type="Gene3D" id="1.10.268.10">
    <property type="entry name" value="Topoisomerase, domain 3"/>
    <property type="match status" value="1"/>
</dbReference>
<keyword evidence="4 8" id="KW-0067">ATP-binding</keyword>
<feature type="active site" description="O-(5'-phospho-DNA)-tyrosine intermediate" evidence="8 9">
    <location>
        <position position="123"/>
    </location>
</feature>
<dbReference type="Gene3D" id="3.90.199.10">
    <property type="entry name" value="Topoisomerase II, domain 5"/>
    <property type="match status" value="1"/>
</dbReference>
<feature type="region of interest" description="Disordered" evidence="10">
    <location>
        <begin position="814"/>
        <end position="834"/>
    </location>
</feature>
<dbReference type="InterPro" id="IPR002205">
    <property type="entry name" value="Topo_IIA_dom_A"/>
</dbReference>
<evidence type="ECO:0000256" key="3">
    <source>
        <dbReference type="ARBA" id="ARBA00022741"/>
    </source>
</evidence>
<evidence type="ECO:0000259" key="11">
    <source>
        <dbReference type="PROSITE" id="PS52040"/>
    </source>
</evidence>
<comment type="miscellaneous">
    <text evidence="8">Few gyrases are as efficient as E.coli at forming negative supercoils. Not all organisms have 2 type II topoisomerases; in organisms with a single type II topoisomerase this enzyme also has to decatenate newly replicated chromosomes.</text>
</comment>
<keyword evidence="7 8" id="KW-0413">Isomerase</keyword>
<evidence type="ECO:0000256" key="1">
    <source>
        <dbReference type="ARBA" id="ARBA00000185"/>
    </source>
</evidence>
<dbReference type="InterPro" id="IPR013758">
    <property type="entry name" value="Topo_IIA_A/C_ab"/>
</dbReference>
<comment type="subunit">
    <text evidence="8">Heterotetramer, composed of two GyrA and two GyrB chains. In the heterotetramer, GyrA contains the active site tyrosine that forms a transient covalent intermediate with DNA, while GyrB binds cofactors and catalyzes ATP hydrolysis.</text>
</comment>
<dbReference type="InterPro" id="IPR013757">
    <property type="entry name" value="Topo_IIA_A_a_sf"/>
</dbReference>
<evidence type="ECO:0000256" key="10">
    <source>
        <dbReference type="SAM" id="MobiDB-lite"/>
    </source>
</evidence>
<gene>
    <name evidence="8 12" type="primary">gyrA</name>
    <name evidence="12" type="ORF">NK118_12750</name>
</gene>
<evidence type="ECO:0000313" key="12">
    <source>
        <dbReference type="EMBL" id="MCP1111118.1"/>
    </source>
</evidence>
<comment type="similarity">
    <text evidence="2 8">Belongs to the type II topoisomerase GyrA/ParC subunit family.</text>
</comment>
<dbReference type="NCBIfam" id="NF004044">
    <property type="entry name" value="PRK05561.1"/>
    <property type="match status" value="1"/>
</dbReference>
<dbReference type="Pfam" id="PF00521">
    <property type="entry name" value="DNA_topoisoIV"/>
    <property type="match status" value="1"/>
</dbReference>
<dbReference type="RefSeq" id="WP_262069999.1">
    <property type="nucleotide sequence ID" value="NZ_JAMXOC010000023.1"/>
</dbReference>
<dbReference type="InterPro" id="IPR006691">
    <property type="entry name" value="GyrA/parC_rep"/>
</dbReference>
<dbReference type="Proteomes" id="UP001523565">
    <property type="component" value="Unassembled WGS sequence"/>
</dbReference>
<keyword evidence="13" id="KW-1185">Reference proteome</keyword>
<feature type="short sequence motif" description="GyrA-box" evidence="8">
    <location>
        <begin position="531"/>
        <end position="537"/>
    </location>
</feature>
<keyword evidence="6 8" id="KW-0238">DNA-binding</keyword>
<dbReference type="PANTHER" id="PTHR43493:SF5">
    <property type="entry name" value="DNA GYRASE SUBUNIT A, CHLOROPLASTIC_MITOCHONDRIAL"/>
    <property type="match status" value="1"/>
</dbReference>
<protein>
    <recommendedName>
        <fullName evidence="8">DNA gyrase subunit A</fullName>
        <ecNumber evidence="8">5.6.2.2</ecNumber>
    </recommendedName>
</protein>